<keyword evidence="3" id="KW-1185">Reference proteome</keyword>
<dbReference type="SUPFAM" id="SSF53335">
    <property type="entry name" value="S-adenosyl-L-methionine-dependent methyltransferases"/>
    <property type="match status" value="1"/>
</dbReference>
<comment type="caution">
    <text evidence="2">The sequence shown here is derived from an EMBL/GenBank/DDBJ whole genome shotgun (WGS) entry which is preliminary data.</text>
</comment>
<gene>
    <name evidence="2" type="ORF">DLJ53_34285</name>
</gene>
<dbReference type="RefSeq" id="WP_111352811.1">
    <property type="nucleotide sequence ID" value="NZ_QHHQ01000027.1"/>
</dbReference>
<reference evidence="2 3" key="1">
    <citation type="submission" date="2018-05" db="EMBL/GenBank/DDBJ databases">
        <title>Acuticoccus sediminis sp. nov., isolated from deep-sea sediment of Indian Ocean.</title>
        <authorList>
            <person name="Liu X."/>
            <person name="Lai Q."/>
            <person name="Du Y."/>
            <person name="Sun F."/>
            <person name="Zhang X."/>
            <person name="Wang S."/>
            <person name="Shao Z."/>
        </authorList>
    </citation>
    <scope>NUCLEOTIDE SEQUENCE [LARGE SCALE GENOMIC DNA]</scope>
    <source>
        <strain evidence="2 3">PTG4-2</strain>
    </source>
</reference>
<evidence type="ECO:0000259" key="1">
    <source>
        <dbReference type="Pfam" id="PF05050"/>
    </source>
</evidence>
<feature type="domain" description="Methyltransferase FkbM" evidence="1">
    <location>
        <begin position="36"/>
        <end position="119"/>
    </location>
</feature>
<dbReference type="AlphaFoldDB" id="A0A8B2NC76"/>
<dbReference type="Gene3D" id="3.40.50.150">
    <property type="entry name" value="Vaccinia Virus protein VP39"/>
    <property type="match status" value="1"/>
</dbReference>
<accession>A0A8B2NC76</accession>
<sequence length="169" mass="18560">MGSSSNLAVAKQFGRLPFKVPTRDGVPMKGLGSLMSNHQSTDGDIVEVDAVRLDDFLGEAADLPNIAWIDVEGAIGEVIAGAYRTLSACKLAYIELETRRIWENQLLDEDVFSALEEFGLVPLLRDVQAPTQFNALFARLGAVSEPFFRDAVIRYPSAIRRDFLSLPST</sequence>
<evidence type="ECO:0000313" key="2">
    <source>
        <dbReference type="EMBL" id="RAH95421.1"/>
    </source>
</evidence>
<dbReference type="Pfam" id="PF05050">
    <property type="entry name" value="Methyltransf_21"/>
    <property type="match status" value="1"/>
</dbReference>
<dbReference type="EMBL" id="QHHQ01000027">
    <property type="protein sequence ID" value="RAH95421.1"/>
    <property type="molecule type" value="Genomic_DNA"/>
</dbReference>
<dbReference type="InterPro" id="IPR029063">
    <property type="entry name" value="SAM-dependent_MTases_sf"/>
</dbReference>
<proteinExistence type="predicted"/>
<dbReference type="Proteomes" id="UP000249590">
    <property type="component" value="Unassembled WGS sequence"/>
</dbReference>
<dbReference type="InterPro" id="IPR006342">
    <property type="entry name" value="FkbM_mtfrase"/>
</dbReference>
<protein>
    <recommendedName>
        <fullName evidence="1">Methyltransferase FkbM domain-containing protein</fullName>
    </recommendedName>
</protein>
<name>A0A8B2NC76_9HYPH</name>
<organism evidence="2 3">
    <name type="scientific">Acuticoccus sediminis</name>
    <dbReference type="NCBI Taxonomy" id="2184697"/>
    <lineage>
        <taxon>Bacteria</taxon>
        <taxon>Pseudomonadati</taxon>
        <taxon>Pseudomonadota</taxon>
        <taxon>Alphaproteobacteria</taxon>
        <taxon>Hyphomicrobiales</taxon>
        <taxon>Amorphaceae</taxon>
        <taxon>Acuticoccus</taxon>
    </lineage>
</organism>
<evidence type="ECO:0000313" key="3">
    <source>
        <dbReference type="Proteomes" id="UP000249590"/>
    </source>
</evidence>